<reference evidence="5 6" key="1">
    <citation type="submission" date="2016-10" db="EMBL/GenBank/DDBJ databases">
        <authorList>
            <person name="Varghese N."/>
        </authorList>
    </citation>
    <scope>NUCLEOTIDE SEQUENCE [LARGE SCALE GENOMIC DNA]</scope>
</reference>
<evidence type="ECO:0000256" key="1">
    <source>
        <dbReference type="ARBA" id="ARBA00006484"/>
    </source>
</evidence>
<dbReference type="InterPro" id="IPR036291">
    <property type="entry name" value="NAD(P)-bd_dom_sf"/>
</dbReference>
<dbReference type="SMART" id="SM00822">
    <property type="entry name" value="PKS_KR"/>
    <property type="match status" value="1"/>
</dbReference>
<sequence length="553" mass="59382">MAPSKELRFDNQVAVVTGAGAGLGRQYALCLASRGCKVVVNDLGGTFNGVGNSTSSKVADQVVEEIRKAGGEAVANYDNVLDGEKIVQTAVDMWGRVDILINNAGILRDVSLRNMKDADWDAIIGVHLQSNYAAAKVALVGFGETLAKEGAKYNITCNILAPGAASRLTQTVWTEEVNSIFGSALYKKLTIPDDETHVDFMGRLTLKTNGLTPQHILNNWSKVTDVTDAEHPDGPPEMMKLLQNANSMPDNKPVSNDGLQLKGKVALVTGAGAGLGRAYAMELAKYGCKVMVCDVKNAATVAEEIKKAGGEAKSTDISAERGDEVVKAVVDAWGRIDIAVNNAGILRDKSMSKMSFEEWTQVMNCHLRSTFKVTKAAFPYMTKQKFGRIVNVTSTSGIYGNFGQANYAAAKAGIIGFTKAIGREGQKYNIKTNVLAPSAGTSMTKTIWPEDLVSAMDPSFVSPVVALLCSAACPINGTIIEAAGGWFATTRWQRTRGVDFDFEGGYPSVEDVAAVFDKIVKFDEEADWPETPAEGSFYTHQNVVKYLEAKAKL</sequence>
<keyword evidence="2" id="KW-0521">NADP</keyword>
<dbReference type="InterPro" id="IPR057326">
    <property type="entry name" value="KR_dom"/>
</dbReference>
<dbReference type="AlphaFoldDB" id="A0A1Y6LEZ8"/>
<dbReference type="Proteomes" id="UP000215453">
    <property type="component" value="Chromosome 3"/>
</dbReference>
<evidence type="ECO:0000256" key="2">
    <source>
        <dbReference type="ARBA" id="ARBA00022857"/>
    </source>
</evidence>
<gene>
    <name evidence="5" type="ORF">ZT1A5_G4517</name>
</gene>
<dbReference type="PROSITE" id="PS00061">
    <property type="entry name" value="ADH_SHORT"/>
    <property type="match status" value="2"/>
</dbReference>
<dbReference type="InterPro" id="IPR002347">
    <property type="entry name" value="SDR_fam"/>
</dbReference>
<evidence type="ECO:0000313" key="5">
    <source>
        <dbReference type="EMBL" id="SMY23077.1"/>
    </source>
</evidence>
<protein>
    <recommendedName>
        <fullName evidence="4">Ketoreductase domain-containing protein</fullName>
    </recommendedName>
</protein>
<comment type="similarity">
    <text evidence="1">Belongs to the short-chain dehydrogenases/reductases (SDR) family.</text>
</comment>
<evidence type="ECO:0000256" key="3">
    <source>
        <dbReference type="ARBA" id="ARBA00023002"/>
    </source>
</evidence>
<name>A0A1Y6LEZ8_ZYMTR</name>
<dbReference type="GO" id="GO:0016491">
    <property type="term" value="F:oxidoreductase activity"/>
    <property type="evidence" value="ECO:0007669"/>
    <property type="project" value="UniProtKB-KW"/>
</dbReference>
<dbReference type="EMBL" id="LT882678">
    <property type="protein sequence ID" value="SMY23077.1"/>
    <property type="molecule type" value="Genomic_DNA"/>
</dbReference>
<accession>A0A1Y6LEZ8</accession>
<evidence type="ECO:0000313" key="6">
    <source>
        <dbReference type="Proteomes" id="UP000215453"/>
    </source>
</evidence>
<dbReference type="FunFam" id="3.40.50.720:FF:000084">
    <property type="entry name" value="Short-chain dehydrogenase reductase"/>
    <property type="match status" value="1"/>
</dbReference>
<dbReference type="CDD" id="cd05353">
    <property type="entry name" value="hydroxyacyl-CoA-like_DH_SDR_c-like"/>
    <property type="match status" value="1"/>
</dbReference>
<evidence type="ECO:0000259" key="4">
    <source>
        <dbReference type="SMART" id="SM00822"/>
    </source>
</evidence>
<feature type="domain" description="Ketoreductase" evidence="4">
    <location>
        <begin position="264"/>
        <end position="451"/>
    </location>
</feature>
<dbReference type="SUPFAM" id="SSF51735">
    <property type="entry name" value="NAD(P)-binding Rossmann-fold domains"/>
    <property type="match status" value="2"/>
</dbReference>
<proteinExistence type="inferred from homology"/>
<dbReference type="Gene3D" id="3.40.50.720">
    <property type="entry name" value="NAD(P)-binding Rossmann-like Domain"/>
    <property type="match status" value="3"/>
</dbReference>
<dbReference type="PRINTS" id="PR00081">
    <property type="entry name" value="GDHRDH"/>
</dbReference>
<dbReference type="Gene3D" id="1.10.287.4290">
    <property type="match status" value="2"/>
</dbReference>
<keyword evidence="3" id="KW-0560">Oxidoreductase</keyword>
<dbReference type="PANTHER" id="PTHR45024:SF2">
    <property type="entry name" value="SCP2 DOMAIN-CONTAINING PROTEIN"/>
    <property type="match status" value="1"/>
</dbReference>
<dbReference type="InterPro" id="IPR051687">
    <property type="entry name" value="Peroxisomal_Beta-Oxidation"/>
</dbReference>
<dbReference type="PANTHER" id="PTHR45024">
    <property type="entry name" value="DEHYDROGENASES, SHORT CHAIN"/>
    <property type="match status" value="1"/>
</dbReference>
<organism evidence="5 6">
    <name type="scientific">Zymoseptoria tritici ST99CH_1A5</name>
    <dbReference type="NCBI Taxonomy" id="1276529"/>
    <lineage>
        <taxon>Eukaryota</taxon>
        <taxon>Fungi</taxon>
        <taxon>Dikarya</taxon>
        <taxon>Ascomycota</taxon>
        <taxon>Pezizomycotina</taxon>
        <taxon>Dothideomycetes</taxon>
        <taxon>Dothideomycetidae</taxon>
        <taxon>Mycosphaerellales</taxon>
        <taxon>Mycosphaerellaceae</taxon>
        <taxon>Zymoseptoria</taxon>
    </lineage>
</organism>
<dbReference type="PRINTS" id="PR00080">
    <property type="entry name" value="SDRFAMILY"/>
</dbReference>
<dbReference type="InterPro" id="IPR020904">
    <property type="entry name" value="Sc_DH/Rdtase_CS"/>
</dbReference>
<dbReference type="Pfam" id="PF00106">
    <property type="entry name" value="adh_short"/>
    <property type="match status" value="2"/>
</dbReference>